<evidence type="ECO:0000313" key="8">
    <source>
        <dbReference type="EMBL" id="ORE03810.1"/>
    </source>
</evidence>
<dbReference type="Proteomes" id="UP000242414">
    <property type="component" value="Unassembled WGS sequence"/>
</dbReference>
<dbReference type="SUPFAM" id="SSF47459">
    <property type="entry name" value="HLH, helix-loop-helix DNA-binding domain"/>
    <property type="match status" value="1"/>
</dbReference>
<dbReference type="Gene3D" id="4.10.280.10">
    <property type="entry name" value="Helix-loop-helix DNA-binding domain"/>
    <property type="match status" value="1"/>
</dbReference>
<gene>
    <name evidence="8" type="ORF">BCV72DRAFT_314290</name>
</gene>
<dbReference type="GO" id="GO:0046983">
    <property type="term" value="F:protein dimerization activity"/>
    <property type="evidence" value="ECO:0007669"/>
    <property type="project" value="InterPro"/>
</dbReference>
<dbReference type="GO" id="GO:0005634">
    <property type="term" value="C:nucleus"/>
    <property type="evidence" value="ECO:0007669"/>
    <property type="project" value="UniProtKB-SubCell"/>
</dbReference>
<keyword evidence="5" id="KW-0539">Nucleus</keyword>
<evidence type="ECO:0000256" key="2">
    <source>
        <dbReference type="ARBA" id="ARBA00023015"/>
    </source>
</evidence>
<dbReference type="SMART" id="SM00353">
    <property type="entry name" value="HLH"/>
    <property type="match status" value="1"/>
</dbReference>
<protein>
    <recommendedName>
        <fullName evidence="7">BHLH domain-containing protein</fullName>
    </recommendedName>
</protein>
<evidence type="ECO:0000256" key="4">
    <source>
        <dbReference type="ARBA" id="ARBA00023163"/>
    </source>
</evidence>
<reference evidence="8" key="1">
    <citation type="journal article" date="2016" name="Proc. Natl. Acad. Sci. U.S.A.">
        <title>Lipid metabolic changes in an early divergent fungus govern the establishment of a mutualistic symbiosis with endobacteria.</title>
        <authorList>
            <person name="Lastovetsky O.A."/>
            <person name="Gaspar M.L."/>
            <person name="Mondo S.J."/>
            <person name="LaButti K.M."/>
            <person name="Sandor L."/>
            <person name="Grigoriev I.V."/>
            <person name="Henry S.A."/>
            <person name="Pawlowska T.E."/>
        </authorList>
    </citation>
    <scope>NUCLEOTIDE SEQUENCE [LARGE SCALE GENOMIC DNA]</scope>
    <source>
        <strain evidence="8">ATCC 52814</strain>
    </source>
</reference>
<keyword evidence="2" id="KW-0805">Transcription regulation</keyword>
<evidence type="ECO:0000259" key="7">
    <source>
        <dbReference type="PROSITE" id="PS50888"/>
    </source>
</evidence>
<feature type="domain" description="BHLH" evidence="7">
    <location>
        <begin position="68"/>
        <end position="119"/>
    </location>
</feature>
<evidence type="ECO:0000256" key="1">
    <source>
        <dbReference type="ARBA" id="ARBA00004123"/>
    </source>
</evidence>
<accession>A0A1X0QVL1</accession>
<dbReference type="Pfam" id="PF00010">
    <property type="entry name" value="HLH"/>
    <property type="match status" value="1"/>
</dbReference>
<evidence type="ECO:0000256" key="5">
    <source>
        <dbReference type="ARBA" id="ARBA00023242"/>
    </source>
</evidence>
<evidence type="ECO:0000256" key="6">
    <source>
        <dbReference type="SAM" id="MobiDB-lite"/>
    </source>
</evidence>
<dbReference type="PANTHER" id="PTHR15741">
    <property type="entry name" value="BASIC HELIX-LOOP-HELIX ZIP TRANSCRIPTION FACTOR"/>
    <property type="match status" value="1"/>
</dbReference>
<dbReference type="InterPro" id="IPR052207">
    <property type="entry name" value="Max-like/E-box_TFs"/>
</dbReference>
<dbReference type="EMBL" id="KV921990">
    <property type="protein sequence ID" value="ORE03810.1"/>
    <property type="molecule type" value="Genomic_DNA"/>
</dbReference>
<dbReference type="PROSITE" id="PS50888">
    <property type="entry name" value="BHLH"/>
    <property type="match status" value="1"/>
</dbReference>
<evidence type="ECO:0000256" key="3">
    <source>
        <dbReference type="ARBA" id="ARBA00023125"/>
    </source>
</evidence>
<dbReference type="GO" id="GO:0000978">
    <property type="term" value="F:RNA polymerase II cis-regulatory region sequence-specific DNA binding"/>
    <property type="evidence" value="ECO:0007669"/>
    <property type="project" value="TreeGrafter"/>
</dbReference>
<dbReference type="PANTHER" id="PTHR15741:SF27">
    <property type="entry name" value="TRANSCRIPTION FACTOR AP-4"/>
    <property type="match status" value="1"/>
</dbReference>
<dbReference type="InterPro" id="IPR036638">
    <property type="entry name" value="HLH_DNA-bd_sf"/>
</dbReference>
<sequence>MNTKEPSSQDSIEVNNFQESTPSPIYLQQSDQLIIPFVTSKSRPILEPEINNRSFKKKFNRSTLGEDEKRENHVASEQKRRNLIKSRFKELTDLVPSLRDSNQPKSAVLFKAVEYIKHLEKRNKHLREKLESLQIRSHLEKRTATVSYQEATCHIQKKLPQSTLNALMIHKQQQKQLEELQLKLQTQLLSKHHRIHYHSISIPTSNHAFIVPHQEDDQ</sequence>
<organism evidence="8">
    <name type="scientific">Rhizopus microsporus var. microsporus</name>
    <dbReference type="NCBI Taxonomy" id="86635"/>
    <lineage>
        <taxon>Eukaryota</taxon>
        <taxon>Fungi</taxon>
        <taxon>Fungi incertae sedis</taxon>
        <taxon>Mucoromycota</taxon>
        <taxon>Mucoromycotina</taxon>
        <taxon>Mucoromycetes</taxon>
        <taxon>Mucorales</taxon>
        <taxon>Mucorineae</taxon>
        <taxon>Rhizopodaceae</taxon>
        <taxon>Rhizopus</taxon>
    </lineage>
</organism>
<dbReference type="AlphaFoldDB" id="A0A1X0QVL1"/>
<feature type="region of interest" description="Disordered" evidence="6">
    <location>
        <begin position="1"/>
        <end position="21"/>
    </location>
</feature>
<dbReference type="OrthoDB" id="5778525at2759"/>
<comment type="subcellular location">
    <subcellularLocation>
        <location evidence="1">Nucleus</location>
    </subcellularLocation>
</comment>
<keyword evidence="3" id="KW-0238">DNA-binding</keyword>
<dbReference type="GO" id="GO:0000981">
    <property type="term" value="F:DNA-binding transcription factor activity, RNA polymerase II-specific"/>
    <property type="evidence" value="ECO:0007669"/>
    <property type="project" value="TreeGrafter"/>
</dbReference>
<keyword evidence="4" id="KW-0804">Transcription</keyword>
<proteinExistence type="predicted"/>
<name>A0A1X0QVL1_RHIZD</name>
<dbReference type="InterPro" id="IPR011598">
    <property type="entry name" value="bHLH_dom"/>
</dbReference>
<dbReference type="VEuPathDB" id="FungiDB:BCV72DRAFT_314290"/>